<dbReference type="SUPFAM" id="SSF48403">
    <property type="entry name" value="Ankyrin repeat"/>
    <property type="match status" value="1"/>
</dbReference>
<dbReference type="Pfam" id="PF12796">
    <property type="entry name" value="Ank_2"/>
    <property type="match status" value="2"/>
</dbReference>
<dbReference type="OrthoDB" id="9812708at2"/>
<dbReference type="PANTHER" id="PTHR24188:SF29">
    <property type="entry name" value="GH09064P"/>
    <property type="match status" value="1"/>
</dbReference>
<evidence type="ECO:0000256" key="3">
    <source>
        <dbReference type="PROSITE-ProRule" id="PRU00023"/>
    </source>
</evidence>
<accession>A0A420W4F7</accession>
<sequence length="232" mass="25350">MKKLYIKIILLTIISFSTLQVQCQSIDSTNQDNMTQNNIVEAVSKGQLTIAKKLLEAGADANQKGNDSKPLLLVATEKKDLAMAKLLLAHGANVNLQDNILNSPFLYAGASGYTELVKLYLDHGADFKIFNRYNGTALIPACERGHVETVRLLANTKGFPIDHINRLGWTGLLEAIILGDGSQKYVDIVQILLDANSDKNIADHEGITPVEHARKKGFNKIVALLETKGNGQ</sequence>
<evidence type="ECO:0000313" key="5">
    <source>
        <dbReference type="EMBL" id="RKO73420.1"/>
    </source>
</evidence>
<evidence type="ECO:0000313" key="6">
    <source>
        <dbReference type="Proteomes" id="UP000282423"/>
    </source>
</evidence>
<keyword evidence="4" id="KW-0732">Signal</keyword>
<dbReference type="InterPro" id="IPR036770">
    <property type="entry name" value="Ankyrin_rpt-contain_sf"/>
</dbReference>
<reference evidence="5 6" key="1">
    <citation type="submission" date="2018-10" db="EMBL/GenBank/DDBJ databases">
        <title>Sphingobacterium sp. M05W1-28.</title>
        <authorList>
            <person name="Cai H."/>
        </authorList>
    </citation>
    <scope>NUCLEOTIDE SEQUENCE [LARGE SCALE GENOMIC DNA]</scope>
    <source>
        <strain evidence="5 6">M05W1-28</strain>
    </source>
</reference>
<feature type="chain" id="PRO_5019169837" evidence="4">
    <location>
        <begin position="24"/>
        <end position="232"/>
    </location>
</feature>
<evidence type="ECO:0000256" key="4">
    <source>
        <dbReference type="SAM" id="SignalP"/>
    </source>
</evidence>
<evidence type="ECO:0000256" key="2">
    <source>
        <dbReference type="ARBA" id="ARBA00023043"/>
    </source>
</evidence>
<proteinExistence type="predicted"/>
<feature type="repeat" description="ANK" evidence="3">
    <location>
        <begin position="100"/>
        <end position="132"/>
    </location>
</feature>
<keyword evidence="1" id="KW-0677">Repeat</keyword>
<gene>
    <name evidence="5" type="ORF">D7322_01780</name>
</gene>
<feature type="signal peptide" evidence="4">
    <location>
        <begin position="1"/>
        <end position="23"/>
    </location>
</feature>
<comment type="caution">
    <text evidence="5">The sequence shown here is derived from an EMBL/GenBank/DDBJ whole genome shotgun (WGS) entry which is preliminary data.</text>
</comment>
<dbReference type="SMART" id="SM00248">
    <property type="entry name" value="ANK"/>
    <property type="match status" value="5"/>
</dbReference>
<dbReference type="RefSeq" id="WP_121120740.1">
    <property type="nucleotide sequence ID" value="NZ_RBWS01000001.1"/>
</dbReference>
<dbReference type="PROSITE" id="PS50297">
    <property type="entry name" value="ANK_REP_REGION"/>
    <property type="match status" value="1"/>
</dbReference>
<feature type="repeat" description="ANK" evidence="3">
    <location>
        <begin position="67"/>
        <end position="99"/>
    </location>
</feature>
<dbReference type="PROSITE" id="PS50088">
    <property type="entry name" value="ANK_REPEAT"/>
    <property type="match status" value="2"/>
</dbReference>
<dbReference type="Proteomes" id="UP000282423">
    <property type="component" value="Unassembled WGS sequence"/>
</dbReference>
<protein>
    <submittedName>
        <fullName evidence="5">Ankyrin repeat domain-containing protein</fullName>
    </submittedName>
</protein>
<dbReference type="PANTHER" id="PTHR24188">
    <property type="entry name" value="ANKYRIN REPEAT PROTEIN"/>
    <property type="match status" value="1"/>
</dbReference>
<name>A0A420W4F7_9SPHI</name>
<organism evidence="5 6">
    <name type="scientific">Sphingobacterium puteale</name>
    <dbReference type="NCBI Taxonomy" id="2420510"/>
    <lineage>
        <taxon>Bacteria</taxon>
        <taxon>Pseudomonadati</taxon>
        <taxon>Bacteroidota</taxon>
        <taxon>Sphingobacteriia</taxon>
        <taxon>Sphingobacteriales</taxon>
        <taxon>Sphingobacteriaceae</taxon>
        <taxon>Sphingobacterium</taxon>
    </lineage>
</organism>
<dbReference type="InterPro" id="IPR002110">
    <property type="entry name" value="Ankyrin_rpt"/>
</dbReference>
<dbReference type="AlphaFoldDB" id="A0A420W4F7"/>
<dbReference type="EMBL" id="RBWS01000001">
    <property type="protein sequence ID" value="RKO73420.1"/>
    <property type="molecule type" value="Genomic_DNA"/>
</dbReference>
<keyword evidence="6" id="KW-1185">Reference proteome</keyword>
<dbReference type="Gene3D" id="1.25.40.20">
    <property type="entry name" value="Ankyrin repeat-containing domain"/>
    <property type="match status" value="1"/>
</dbReference>
<evidence type="ECO:0000256" key="1">
    <source>
        <dbReference type="ARBA" id="ARBA00022737"/>
    </source>
</evidence>
<keyword evidence="2 3" id="KW-0040">ANK repeat</keyword>